<dbReference type="PANTHER" id="PTHR31969">
    <property type="entry name" value="GEM-LIKE PROTEIN 2"/>
    <property type="match status" value="1"/>
</dbReference>
<keyword evidence="2" id="KW-1185">Reference proteome</keyword>
<comment type="caution">
    <text evidence="1">The sequence shown here is derived from an EMBL/GenBank/DDBJ whole genome shotgun (WGS) entry which is preliminary data.</text>
</comment>
<accession>A0AAP0ICQ7</accession>
<evidence type="ECO:0000313" key="2">
    <source>
        <dbReference type="Proteomes" id="UP001419268"/>
    </source>
</evidence>
<organism evidence="1 2">
    <name type="scientific">Stephania cephalantha</name>
    <dbReference type="NCBI Taxonomy" id="152367"/>
    <lineage>
        <taxon>Eukaryota</taxon>
        <taxon>Viridiplantae</taxon>
        <taxon>Streptophyta</taxon>
        <taxon>Embryophyta</taxon>
        <taxon>Tracheophyta</taxon>
        <taxon>Spermatophyta</taxon>
        <taxon>Magnoliopsida</taxon>
        <taxon>Ranunculales</taxon>
        <taxon>Menispermaceae</taxon>
        <taxon>Menispermoideae</taxon>
        <taxon>Cissampelideae</taxon>
        <taxon>Stephania</taxon>
    </lineage>
</organism>
<reference evidence="1 2" key="1">
    <citation type="submission" date="2024-01" db="EMBL/GenBank/DDBJ databases">
        <title>Genome assemblies of Stephania.</title>
        <authorList>
            <person name="Yang L."/>
        </authorList>
    </citation>
    <scope>NUCLEOTIDE SEQUENCE [LARGE SCALE GENOMIC DNA]</scope>
    <source>
        <strain evidence="1">JXDWG</strain>
        <tissue evidence="1">Leaf</tissue>
    </source>
</reference>
<dbReference type="InterPro" id="IPR037848">
    <property type="entry name" value="GEM-like"/>
</dbReference>
<dbReference type="AlphaFoldDB" id="A0AAP0ICQ7"/>
<proteinExistence type="predicted"/>
<evidence type="ECO:0008006" key="3">
    <source>
        <dbReference type="Google" id="ProtNLM"/>
    </source>
</evidence>
<dbReference type="Proteomes" id="UP001419268">
    <property type="component" value="Unassembled WGS sequence"/>
</dbReference>
<gene>
    <name evidence="1" type="ORF">Scep_019945</name>
</gene>
<sequence length="153" mass="17333">MPRDMSLGHVASSARLSMTANDNGGQPVQRTQTYLKPAKDSPKMQGIYSLCSRGRRHHGKDEIMGVQYMKIKRANQSENARNPREKYIEIVTVDNFDFWFMGFVNCQKALNCVQQTISQSSIRKIDSMRNALRAFHPDIISIPRSGCEPEIGV</sequence>
<dbReference type="EMBL" id="JBBNAG010000008">
    <property type="protein sequence ID" value="KAK9112426.1"/>
    <property type="molecule type" value="Genomic_DNA"/>
</dbReference>
<protein>
    <recommendedName>
        <fullName evidence="3">GRAM domain-containing protein</fullName>
    </recommendedName>
</protein>
<evidence type="ECO:0000313" key="1">
    <source>
        <dbReference type="EMBL" id="KAK9112426.1"/>
    </source>
</evidence>
<name>A0AAP0ICQ7_9MAGN</name>